<comment type="similarity">
    <text evidence="2">Belongs to the acyltransferase 3 family.</text>
</comment>
<evidence type="ECO:0000256" key="5">
    <source>
        <dbReference type="ARBA" id="ARBA00022989"/>
    </source>
</evidence>
<dbReference type="EMBL" id="FUWU01000001">
    <property type="protein sequence ID" value="SJZ33421.1"/>
    <property type="molecule type" value="Genomic_DNA"/>
</dbReference>
<evidence type="ECO:0000256" key="4">
    <source>
        <dbReference type="ARBA" id="ARBA00022692"/>
    </source>
</evidence>
<evidence type="ECO:0000256" key="1">
    <source>
        <dbReference type="ARBA" id="ARBA00004651"/>
    </source>
</evidence>
<feature type="domain" description="Acyltransferase 3" evidence="8">
    <location>
        <begin position="4"/>
        <end position="297"/>
    </location>
</feature>
<feature type="transmembrane region" description="Helical" evidence="7">
    <location>
        <begin position="82"/>
        <end position="101"/>
    </location>
</feature>
<dbReference type="InterPro" id="IPR002656">
    <property type="entry name" value="Acyl_transf_3_dom"/>
</dbReference>
<feature type="transmembrane region" description="Helical" evidence="7">
    <location>
        <begin position="239"/>
        <end position="259"/>
    </location>
</feature>
<evidence type="ECO:0000256" key="3">
    <source>
        <dbReference type="ARBA" id="ARBA00022475"/>
    </source>
</evidence>
<organism evidence="9 10">
    <name type="scientific">Fibrobacter intestinalis</name>
    <dbReference type="NCBI Taxonomy" id="28122"/>
    <lineage>
        <taxon>Bacteria</taxon>
        <taxon>Pseudomonadati</taxon>
        <taxon>Fibrobacterota</taxon>
        <taxon>Fibrobacteria</taxon>
        <taxon>Fibrobacterales</taxon>
        <taxon>Fibrobacteraceae</taxon>
        <taxon>Fibrobacter</taxon>
    </lineage>
</organism>
<sequence>MPRIHYFNLLNIFACISVIALHCNAYSHSFAHNSAWHQAIIFEVVFFAAVPIFFMLSGATLFSFKERYTTKDFYKKRIRRTFFPYLIFSIILYILFLYKNFHDTGAFYLDLHHFFSTMSTGQIPFSNYWFFIPLFLFYLFLPFLEKIVNHSSLNALAWLCIFVFFFQSCVPLINLFGDFNITKATPISGYCIYAILGFVLNKTNLEKRWTNLLWLGIITLCVFIIRYLGILSLEHRDTLWFSYFGFYAVIPAIFFFLTFKRLNPHLDKHPQLAEKIKQLSSLSFGIYLIHGVVLTLLPFEKSSISYRILGIPLVYGSCAFFIYFGKKIPLLKRIIP</sequence>
<evidence type="ECO:0000256" key="2">
    <source>
        <dbReference type="ARBA" id="ARBA00007400"/>
    </source>
</evidence>
<dbReference type="AlphaFoldDB" id="A0A1T4JTF6"/>
<dbReference type="STRING" id="28122.SAMN02745108_00110"/>
<dbReference type="PANTHER" id="PTHR40074">
    <property type="entry name" value="O-ACETYLTRANSFERASE WECH"/>
    <property type="match status" value="1"/>
</dbReference>
<keyword evidence="6 7" id="KW-0472">Membrane</keyword>
<keyword evidence="5 7" id="KW-1133">Transmembrane helix</keyword>
<dbReference type="Pfam" id="PF01757">
    <property type="entry name" value="Acyl_transf_3"/>
    <property type="match status" value="1"/>
</dbReference>
<accession>A0A1T4JTF6</accession>
<dbReference type="GO" id="GO:0016413">
    <property type="term" value="F:O-acetyltransferase activity"/>
    <property type="evidence" value="ECO:0007669"/>
    <property type="project" value="TreeGrafter"/>
</dbReference>
<dbReference type="GO" id="GO:0005886">
    <property type="term" value="C:plasma membrane"/>
    <property type="evidence" value="ECO:0007669"/>
    <property type="project" value="UniProtKB-SubCell"/>
</dbReference>
<evidence type="ECO:0000313" key="9">
    <source>
        <dbReference type="EMBL" id="SJZ33421.1"/>
    </source>
</evidence>
<dbReference type="GO" id="GO:0009246">
    <property type="term" value="P:enterobacterial common antigen biosynthetic process"/>
    <property type="evidence" value="ECO:0007669"/>
    <property type="project" value="TreeGrafter"/>
</dbReference>
<feature type="transmembrane region" description="Helical" evidence="7">
    <location>
        <begin position="39"/>
        <end position="62"/>
    </location>
</feature>
<dbReference type="RefSeq" id="WP_078775310.1">
    <property type="nucleotide sequence ID" value="NZ_FUWU01000001.1"/>
</dbReference>
<dbReference type="PANTHER" id="PTHR40074:SF2">
    <property type="entry name" value="O-ACETYLTRANSFERASE WECH"/>
    <property type="match status" value="1"/>
</dbReference>
<feature type="transmembrane region" description="Helical" evidence="7">
    <location>
        <begin position="279"/>
        <end position="298"/>
    </location>
</feature>
<feature type="transmembrane region" description="Helical" evidence="7">
    <location>
        <begin position="212"/>
        <end position="233"/>
    </location>
</feature>
<gene>
    <name evidence="9" type="ORF">SAMN02745108_00110</name>
</gene>
<protein>
    <submittedName>
        <fullName evidence="9">Surface polysaccharide O-acyltransferase, integral membrane enzyme</fullName>
    </submittedName>
</protein>
<feature type="transmembrane region" description="Helical" evidence="7">
    <location>
        <begin position="156"/>
        <end position="177"/>
    </location>
</feature>
<dbReference type="Proteomes" id="UP000190449">
    <property type="component" value="Unassembled WGS sequence"/>
</dbReference>
<evidence type="ECO:0000259" key="8">
    <source>
        <dbReference type="Pfam" id="PF01757"/>
    </source>
</evidence>
<proteinExistence type="inferred from homology"/>
<keyword evidence="9" id="KW-0808">Transferase</keyword>
<feature type="transmembrane region" description="Helical" evidence="7">
    <location>
        <begin position="304"/>
        <end position="324"/>
    </location>
</feature>
<feature type="transmembrane region" description="Helical" evidence="7">
    <location>
        <begin position="128"/>
        <end position="144"/>
    </location>
</feature>
<keyword evidence="9" id="KW-0012">Acyltransferase</keyword>
<evidence type="ECO:0000256" key="6">
    <source>
        <dbReference type="ARBA" id="ARBA00023136"/>
    </source>
</evidence>
<reference evidence="9 10" key="1">
    <citation type="submission" date="2017-02" db="EMBL/GenBank/DDBJ databases">
        <authorList>
            <person name="Peterson S.W."/>
        </authorList>
    </citation>
    <scope>NUCLEOTIDE SEQUENCE [LARGE SCALE GENOMIC DNA]</scope>
    <source>
        <strain evidence="9 10">ATCC 43854</strain>
    </source>
</reference>
<keyword evidence="4 7" id="KW-0812">Transmembrane</keyword>
<feature type="transmembrane region" description="Helical" evidence="7">
    <location>
        <begin position="183"/>
        <end position="200"/>
    </location>
</feature>
<keyword evidence="3" id="KW-1003">Cell membrane</keyword>
<evidence type="ECO:0000313" key="10">
    <source>
        <dbReference type="Proteomes" id="UP000190449"/>
    </source>
</evidence>
<evidence type="ECO:0000256" key="7">
    <source>
        <dbReference type="SAM" id="Phobius"/>
    </source>
</evidence>
<feature type="transmembrane region" description="Helical" evidence="7">
    <location>
        <begin position="7"/>
        <end position="27"/>
    </location>
</feature>
<comment type="subcellular location">
    <subcellularLocation>
        <location evidence="1">Cell membrane</location>
        <topology evidence="1">Multi-pass membrane protein</topology>
    </subcellularLocation>
</comment>
<name>A0A1T4JTF6_9BACT</name>